<feature type="compositionally biased region" description="Polar residues" evidence="1">
    <location>
        <begin position="648"/>
        <end position="659"/>
    </location>
</feature>
<feature type="region of interest" description="Disordered" evidence="1">
    <location>
        <begin position="999"/>
        <end position="1046"/>
    </location>
</feature>
<feature type="region of interest" description="Disordered" evidence="1">
    <location>
        <begin position="1"/>
        <end position="65"/>
    </location>
</feature>
<accession>A0A8H3BFQ0</accession>
<dbReference type="GO" id="GO:0005085">
    <property type="term" value="F:guanyl-nucleotide exchange factor activity"/>
    <property type="evidence" value="ECO:0007669"/>
    <property type="project" value="InterPro"/>
</dbReference>
<feature type="region of interest" description="Disordered" evidence="1">
    <location>
        <begin position="1094"/>
        <end position="1115"/>
    </location>
</feature>
<feature type="domain" description="DH" evidence="2">
    <location>
        <begin position="1213"/>
        <end position="1397"/>
    </location>
</feature>
<feature type="compositionally biased region" description="Polar residues" evidence="1">
    <location>
        <begin position="52"/>
        <end position="62"/>
    </location>
</feature>
<reference evidence="3" key="1">
    <citation type="submission" date="2021-01" db="EMBL/GenBank/DDBJ databases">
        <authorList>
            <person name="Kaushik A."/>
        </authorList>
    </citation>
    <scope>NUCLEOTIDE SEQUENCE</scope>
    <source>
        <strain evidence="3">AG4-RS23</strain>
    </source>
</reference>
<comment type="caution">
    <text evidence="3">The sequence shown here is derived from an EMBL/GenBank/DDBJ whole genome shotgun (WGS) entry which is preliminary data.</text>
</comment>
<feature type="compositionally biased region" description="Polar residues" evidence="1">
    <location>
        <begin position="1009"/>
        <end position="1031"/>
    </location>
</feature>
<dbReference type="Proteomes" id="UP000663861">
    <property type="component" value="Unassembled WGS sequence"/>
</dbReference>
<feature type="region of interest" description="Disordered" evidence="1">
    <location>
        <begin position="950"/>
        <end position="977"/>
    </location>
</feature>
<dbReference type="EMBL" id="CAJMWY010001007">
    <property type="protein sequence ID" value="CAE6455162.1"/>
    <property type="molecule type" value="Genomic_DNA"/>
</dbReference>
<feature type="compositionally biased region" description="Basic residues" evidence="1">
    <location>
        <begin position="1330"/>
        <end position="1341"/>
    </location>
</feature>
<dbReference type="SUPFAM" id="SSF48065">
    <property type="entry name" value="DBL homology domain (DH-domain)"/>
    <property type="match status" value="1"/>
</dbReference>
<proteinExistence type="predicted"/>
<feature type="region of interest" description="Disordered" evidence="1">
    <location>
        <begin position="79"/>
        <end position="206"/>
    </location>
</feature>
<evidence type="ECO:0000256" key="1">
    <source>
        <dbReference type="SAM" id="MobiDB-lite"/>
    </source>
</evidence>
<sequence length="1409" mass="148296">MPMTSLAPRPGPAAIQRANSLQASDTSHTSASTTDASTSNTSASTSPIKPSPVSSIGESIGSSHVAPIPVCTVPRRLSRPLPIPPTVSPALTSTSTLKLSHQESQSTLGKSSHKLSASQSQTASRRDRNRPPPSSFTPHQTDDDRWVSISVLPALSERADTTSSGQRQAEPGPRLTNHKRSASAGPKLANSVPVASSDSKATFPKHTTRIIPTPKALPQLPLDTQAAPTRQTETSWKLEFRGVVKLVRWVSRRDKRTDSGVENERVEVLDEKDPGVERTGYSVASLSRKSRSRPRPAASTASAALRPRPSSLARPHPKLEMEGAKEEEGKEPNKRRLTKSNPIMFGRGSSELKKQPSIELKKKGSKTELGKRSGRRSSSDAARKVLSGAALNVGRPSTAEGGARPSVDMSLGMALNGGGVFVPESSLSVPSNSAFDVFPPVVPAAGPSLPGSGSAPVPPMSYSPRYLRNPAPAGVAPALLTQTTITQTITTTTTLASPSGFTSTPFVFNAHPFASTTATVLTPVLEGQLFGSPAPIQASEFPWTTAAVGPELAVGVAVSGGLSPVESHAISSIASFGGVSPIVSSVDAIGVAVSGGLSPVESHAISSIASFGGVSPVVSSVDASTSNMSSITSTAASPLMSNTSPLLSNGASPLMSSATSPLMSNSPSPMMHNVPSLPMTSTASPVLPANVRLSETPSHIPSMGTPAAGSTLNYTTAHLNGNSVSAQVRVDPAALMRYGAATDLGHDPRYLSASDAHFGAATDLPRFSAAATDLGHGGTSTRATSPTPSERYAFSDDVHEYQPSGGLLRALSNTEHSDAPLPLPLRPFMAARNSNGSGVTFDDSSAQSSPRIGERRKMMTMSSSDVGHGQRIGPARHQVQRSSSSLSVAGRIVRAFSIGSNKGGQESETEAPKVRKLIRKKVHSRTGSMVSLVIPGSGVPPVPPLPPGFVSGRYASEHGHGDGSALGHGESVLGHGESVLGHGDSVLGHSQYATACGGSSSVLGHGDPSTISPAPTRNSFATTQSAPTTVSGGRKLKKRQPGQSRHAEVFGRTLASLELTNSASSRDPPRITTEFLQVPLIADGEPLTSSVCGTTEDGHLMMPVRPGLPRRTSSQRRWTIADMDDEEFLRQLEDKLSGAGGRLRKSRMLEDFAMGVDGNDLGPEDDRDSDSDDSVAEREWIRARRGLMCVREIVRTEKSHMRHLIAFISSEDFVGMSPILVEHLPRLIETSRLFCARLEEDPSAKGVSEAFLEFEEMLDSTFVQWSSVVGEVISSTQQRTESQATSDDGHTSGSTGNGTSRRRSATGGSGRMPSFPLSLSMTPVNGGNNKNKKSARGTKPKKMTEQDVVIMPIQRAIRYELMYRALLLHTPLTSASRPLVERALQGATRIARRCDEAQNHADHILSPSS</sequence>
<evidence type="ECO:0000259" key="2">
    <source>
        <dbReference type="PROSITE" id="PS50010"/>
    </source>
</evidence>
<feature type="compositionally biased region" description="Polar residues" evidence="1">
    <location>
        <begin position="1317"/>
        <end position="1329"/>
    </location>
</feature>
<organism evidence="3 4">
    <name type="scientific">Rhizoctonia solani</name>
    <dbReference type="NCBI Taxonomy" id="456999"/>
    <lineage>
        <taxon>Eukaryota</taxon>
        <taxon>Fungi</taxon>
        <taxon>Dikarya</taxon>
        <taxon>Basidiomycota</taxon>
        <taxon>Agaricomycotina</taxon>
        <taxon>Agaricomycetes</taxon>
        <taxon>Cantharellales</taxon>
        <taxon>Ceratobasidiaceae</taxon>
        <taxon>Rhizoctonia</taxon>
    </lineage>
</organism>
<feature type="region of interest" description="Disordered" evidence="1">
    <location>
        <begin position="648"/>
        <end position="673"/>
    </location>
</feature>
<feature type="region of interest" description="Disordered" evidence="1">
    <location>
        <begin position="1274"/>
        <end position="1343"/>
    </location>
</feature>
<name>A0A8H3BFQ0_9AGAM</name>
<protein>
    <recommendedName>
        <fullName evidence="2">DH domain-containing protein</fullName>
    </recommendedName>
</protein>
<evidence type="ECO:0000313" key="4">
    <source>
        <dbReference type="Proteomes" id="UP000663861"/>
    </source>
</evidence>
<feature type="compositionally biased region" description="Polar residues" evidence="1">
    <location>
        <begin position="1274"/>
        <end position="1286"/>
    </location>
</feature>
<feature type="compositionally biased region" description="Acidic residues" evidence="1">
    <location>
        <begin position="1162"/>
        <end position="1174"/>
    </location>
</feature>
<feature type="compositionally biased region" description="Low complexity" evidence="1">
    <location>
        <begin position="295"/>
        <end position="314"/>
    </location>
</feature>
<dbReference type="InterPro" id="IPR035899">
    <property type="entry name" value="DBL_dom_sf"/>
</dbReference>
<feature type="region of interest" description="Disordered" evidence="1">
    <location>
        <begin position="1154"/>
        <end position="1175"/>
    </location>
</feature>
<feature type="compositionally biased region" description="Low complexity" evidence="1">
    <location>
        <begin position="23"/>
        <end position="46"/>
    </location>
</feature>
<dbReference type="PROSITE" id="PS50010">
    <property type="entry name" value="DH_2"/>
    <property type="match status" value="1"/>
</dbReference>
<feature type="compositionally biased region" description="Polar residues" evidence="1">
    <location>
        <begin position="89"/>
        <end position="123"/>
    </location>
</feature>
<dbReference type="Pfam" id="PF00621">
    <property type="entry name" value="RhoGEF"/>
    <property type="match status" value="1"/>
</dbReference>
<feature type="region of interest" description="Disordered" evidence="1">
    <location>
        <begin position="253"/>
        <end position="404"/>
    </location>
</feature>
<feature type="compositionally biased region" description="Basic and acidic residues" evidence="1">
    <location>
        <begin position="253"/>
        <end position="276"/>
    </location>
</feature>
<dbReference type="InterPro" id="IPR000219">
    <property type="entry name" value="DH_dom"/>
</dbReference>
<dbReference type="Gene3D" id="1.20.900.10">
    <property type="entry name" value="Dbl homology (DH) domain"/>
    <property type="match status" value="1"/>
</dbReference>
<gene>
    <name evidence="3" type="ORF">RDB_LOCUS59899</name>
</gene>
<feature type="compositionally biased region" description="Low complexity" evidence="1">
    <location>
        <begin position="660"/>
        <end position="673"/>
    </location>
</feature>
<feature type="compositionally biased region" description="Basic and acidic residues" evidence="1">
    <location>
        <begin position="350"/>
        <end position="383"/>
    </location>
</feature>
<evidence type="ECO:0000313" key="3">
    <source>
        <dbReference type="EMBL" id="CAE6455162.1"/>
    </source>
</evidence>
<feature type="region of interest" description="Disordered" evidence="1">
    <location>
        <begin position="864"/>
        <end position="886"/>
    </location>
</feature>
<feature type="compositionally biased region" description="Basic and acidic residues" evidence="1">
    <location>
        <begin position="317"/>
        <end position="334"/>
    </location>
</feature>